<organism evidence="1 2">
    <name type="scientific">Aquicella siphonis</name>
    <dbReference type="NCBI Taxonomy" id="254247"/>
    <lineage>
        <taxon>Bacteria</taxon>
        <taxon>Pseudomonadati</taxon>
        <taxon>Pseudomonadota</taxon>
        <taxon>Gammaproteobacteria</taxon>
        <taxon>Legionellales</taxon>
        <taxon>Coxiellaceae</taxon>
        <taxon>Aquicella</taxon>
    </lineage>
</organism>
<dbReference type="EMBL" id="LR699119">
    <property type="protein sequence ID" value="VVC75955.1"/>
    <property type="molecule type" value="Genomic_DNA"/>
</dbReference>
<evidence type="ECO:0000313" key="1">
    <source>
        <dbReference type="EMBL" id="VVC75955.1"/>
    </source>
</evidence>
<protein>
    <submittedName>
        <fullName evidence="1">Uncharacterized protein</fullName>
    </submittedName>
</protein>
<dbReference type="Proteomes" id="UP000324194">
    <property type="component" value="Chromosome 1"/>
</dbReference>
<reference evidence="1 2" key="1">
    <citation type="submission" date="2019-08" db="EMBL/GenBank/DDBJ databases">
        <authorList>
            <person name="Guy L."/>
        </authorList>
    </citation>
    <scope>NUCLEOTIDE SEQUENCE [LARGE SCALE GENOMIC DNA]</scope>
    <source>
        <strain evidence="1 2">SGT-108</strain>
    </source>
</reference>
<evidence type="ECO:0000313" key="2">
    <source>
        <dbReference type="Proteomes" id="UP000324194"/>
    </source>
</evidence>
<keyword evidence="2" id="KW-1185">Reference proteome</keyword>
<proteinExistence type="predicted"/>
<name>A0A5E4PH81_9COXI</name>
<accession>A0A5E4PH81</accession>
<sequence>MRCKHCFKKAGAPMHADYRYRIIDATPYPVLVINDLNLGNMSVTNGIECVLAQIRNEVPNIGKHRVIYSDSEGIFDEVIIDNSGNFLAFHPVMPGERHTDLGEALKSLGVYF</sequence>
<dbReference type="KEGG" id="asip:AQUSIP_12560"/>
<gene>
    <name evidence="1" type="ORF">AQUSIP_12560</name>
</gene>
<dbReference type="AlphaFoldDB" id="A0A5E4PH81"/>